<gene>
    <name evidence="1" type="ORF">FZO59_01650</name>
</gene>
<protein>
    <submittedName>
        <fullName evidence="1">DUF4304 domain-containing protein</fullName>
    </submittedName>
</protein>
<reference evidence="1 2" key="1">
    <citation type="submission" date="2019-08" db="EMBL/GenBank/DDBJ databases">
        <title>The draft genome of Lelliottia nimipressuralis strain CICC 24156.</title>
        <authorList>
            <person name="Wu W."/>
            <person name="Feng Y."/>
            <person name="Zong Z."/>
        </authorList>
    </citation>
    <scope>NUCLEOTIDE SEQUENCE [LARGE SCALE GENOMIC DNA]</scope>
    <source>
        <strain evidence="1 2">CICC 24156</strain>
    </source>
</reference>
<sequence length="151" mass="17584">MEKKIIFDKFTEFLRDLSFKKYGSLWGKVCNEYLLVLYLRKSQWANKYYLEIGGICSHDKHQDFSKKAKDIDFIISADKLVPELDSVILDSALDLEVSDDAKLERLLRELNRYLIPYLENLSTKEGVKKLYVDGNLKAAMIDARAREVLNL</sequence>
<evidence type="ECO:0000313" key="2">
    <source>
        <dbReference type="Proteomes" id="UP000323910"/>
    </source>
</evidence>
<evidence type="ECO:0000313" key="1">
    <source>
        <dbReference type="EMBL" id="TYT35815.1"/>
    </source>
</evidence>
<dbReference type="Proteomes" id="UP000323910">
    <property type="component" value="Unassembled WGS sequence"/>
</dbReference>
<keyword evidence="2" id="KW-1185">Reference proteome</keyword>
<accession>A0ABY3P8V6</accession>
<comment type="caution">
    <text evidence="1">The sequence shown here is derived from an EMBL/GenBank/DDBJ whole genome shotgun (WGS) entry which is preliminary data.</text>
</comment>
<dbReference type="RefSeq" id="WP_149044956.1">
    <property type="nucleotide sequence ID" value="NZ_VTFR01000001.1"/>
</dbReference>
<proteinExistence type="predicted"/>
<dbReference type="EMBL" id="VTFR01000001">
    <property type="protein sequence ID" value="TYT35815.1"/>
    <property type="molecule type" value="Genomic_DNA"/>
</dbReference>
<name>A0ABY3P8V6_9ENTR</name>
<organism evidence="1 2">
    <name type="scientific">Lelliottia nimipressuralis</name>
    <dbReference type="NCBI Taxonomy" id="69220"/>
    <lineage>
        <taxon>Bacteria</taxon>
        <taxon>Pseudomonadati</taxon>
        <taxon>Pseudomonadota</taxon>
        <taxon>Gammaproteobacteria</taxon>
        <taxon>Enterobacterales</taxon>
        <taxon>Enterobacteriaceae</taxon>
        <taxon>Lelliottia</taxon>
    </lineage>
</organism>